<feature type="transmembrane region" description="Helical" evidence="1">
    <location>
        <begin position="214"/>
        <end position="235"/>
    </location>
</feature>
<feature type="domain" description="Acyltransferase 3" evidence="2">
    <location>
        <begin position="24"/>
        <end position="360"/>
    </location>
</feature>
<dbReference type="GO" id="GO:0016747">
    <property type="term" value="F:acyltransferase activity, transferring groups other than amino-acyl groups"/>
    <property type="evidence" value="ECO:0007669"/>
    <property type="project" value="InterPro"/>
</dbReference>
<keyword evidence="1" id="KW-1133">Transmembrane helix</keyword>
<dbReference type="RefSeq" id="WP_126703297.1">
    <property type="nucleotide sequence ID" value="NZ_CP034593.1"/>
</dbReference>
<evidence type="ECO:0000259" key="3">
    <source>
        <dbReference type="Pfam" id="PF19040"/>
    </source>
</evidence>
<dbReference type="InterPro" id="IPR002656">
    <property type="entry name" value="Acyl_transf_3_dom"/>
</dbReference>
<name>A0A3Q9G617_9ACTO</name>
<keyword evidence="5" id="KW-1185">Reference proteome</keyword>
<dbReference type="AlphaFoldDB" id="A0A3Q9G617"/>
<organism evidence="4 5">
    <name type="scientific">Flaviflexus ciconiae</name>
    <dbReference type="NCBI Taxonomy" id="2496867"/>
    <lineage>
        <taxon>Bacteria</taxon>
        <taxon>Bacillati</taxon>
        <taxon>Actinomycetota</taxon>
        <taxon>Actinomycetes</taxon>
        <taxon>Actinomycetales</taxon>
        <taxon>Actinomycetaceae</taxon>
        <taxon>Flaviflexus</taxon>
    </lineage>
</organism>
<reference evidence="4 5" key="1">
    <citation type="submission" date="2018-12" db="EMBL/GenBank/DDBJ databases">
        <title>Complete genome sequence of Flaviflexus sp. H23T48.</title>
        <authorList>
            <person name="Bae J.-W."/>
            <person name="Lee J.-Y."/>
        </authorList>
    </citation>
    <scope>NUCLEOTIDE SEQUENCE [LARGE SCALE GENOMIC DNA]</scope>
    <source>
        <strain evidence="4 5">H23T48</strain>
    </source>
</reference>
<feature type="transmembrane region" description="Helical" evidence="1">
    <location>
        <begin position="47"/>
        <end position="67"/>
    </location>
</feature>
<dbReference type="OrthoDB" id="3404679at2"/>
<dbReference type="Pfam" id="PF01757">
    <property type="entry name" value="Acyl_transf_3"/>
    <property type="match status" value="1"/>
</dbReference>
<evidence type="ECO:0000256" key="1">
    <source>
        <dbReference type="SAM" id="Phobius"/>
    </source>
</evidence>
<feature type="domain" description="SGNH" evidence="3">
    <location>
        <begin position="480"/>
        <end position="683"/>
    </location>
</feature>
<feature type="transmembrane region" description="Helical" evidence="1">
    <location>
        <begin position="87"/>
        <end position="109"/>
    </location>
</feature>
<evidence type="ECO:0000313" key="5">
    <source>
        <dbReference type="Proteomes" id="UP000280344"/>
    </source>
</evidence>
<protein>
    <submittedName>
        <fullName evidence="4">Acyltransferase</fullName>
    </submittedName>
</protein>
<dbReference type="InterPro" id="IPR043968">
    <property type="entry name" value="SGNH"/>
</dbReference>
<dbReference type="Proteomes" id="UP000280344">
    <property type="component" value="Chromosome"/>
</dbReference>
<feature type="transmembrane region" description="Helical" evidence="1">
    <location>
        <begin position="187"/>
        <end position="208"/>
    </location>
</feature>
<keyword evidence="1" id="KW-0812">Transmembrane</keyword>
<dbReference type="InterPro" id="IPR050879">
    <property type="entry name" value="Acyltransferase_3"/>
</dbReference>
<feature type="transmembrane region" description="Helical" evidence="1">
    <location>
        <begin position="247"/>
        <end position="263"/>
    </location>
</feature>
<feature type="transmembrane region" description="Helical" evidence="1">
    <location>
        <begin position="21"/>
        <end position="41"/>
    </location>
</feature>
<accession>A0A3Q9G617</accession>
<dbReference type="EMBL" id="CP034593">
    <property type="protein sequence ID" value="AZQ76489.1"/>
    <property type="molecule type" value="Genomic_DNA"/>
</dbReference>
<keyword evidence="1" id="KW-0472">Membrane</keyword>
<feature type="transmembrane region" description="Helical" evidence="1">
    <location>
        <begin position="309"/>
        <end position="332"/>
    </location>
</feature>
<feature type="transmembrane region" description="Helical" evidence="1">
    <location>
        <begin position="384"/>
        <end position="405"/>
    </location>
</feature>
<keyword evidence="4" id="KW-0012">Acyltransferase</keyword>
<feature type="transmembrane region" description="Helical" evidence="1">
    <location>
        <begin position="269"/>
        <end position="288"/>
    </location>
</feature>
<proteinExistence type="predicted"/>
<dbReference type="GO" id="GO:0009103">
    <property type="term" value="P:lipopolysaccharide biosynthetic process"/>
    <property type="evidence" value="ECO:0007669"/>
    <property type="project" value="TreeGrafter"/>
</dbReference>
<dbReference type="PANTHER" id="PTHR23028">
    <property type="entry name" value="ACETYLTRANSFERASE"/>
    <property type="match status" value="1"/>
</dbReference>
<evidence type="ECO:0000313" key="4">
    <source>
        <dbReference type="EMBL" id="AZQ76489.1"/>
    </source>
</evidence>
<sequence>MTQRVEDSNQRLMRGLPERRYLPELHGVRGVALLGVVLFHLFGSGKISGGIDIFLAISGFLFTGMLLRESAAKGGPVDLFKYFGRLFRRIVAPAATVALATLALALVILPVTQHRQLWTEARASILYFENIELINSQLTYDAAGPDTSPFQHFWSLSVQGQFYLVWPFVAILSVLIARLIKRSAAGVMATLAGLIVVVSLGYAIYVGSYNQDEAYLMTQTRAWQLAFGALIALAGSKIRLPRKLRGVGGWLGFALIVSCGFLLDGRALFPGPWAFWPILGLTLVLISAGPEGGNKDPKWSATYFLTNKVFAWIGDRAYGLYLWHWPLLIFYMEIADKQAINVIDGLGILAVSFVIASIMYKLLEQPLSRATKKANAPGGGRRNKYTVVAGVVTIGLVGVGTTAFAPTPPELKVAYEGLDADKYPGAAQAFQDEPPAEEEIFPEVEYAQDYMPEYVARGCRQEGNNVPGTDEVLICEDEDPPANPTATIVLAGGSHAGHFEAAFKALGDKYDWEVIVAIKSGCVFGLEENPDHWMCGQWNENFIEWLDTQDVDLVVTPGSRLWQPENVLADAPYWWEQITDTGADLLLTRGTPRGMENVPDCLASGGTAQECGLPKANIAEVNPLLEMDLPEGTHLLDLTEYVCPAIDDDSKANCDAVVGNLLVWYDTDHFTVPFSQSLAPAIEEELSDTLPTLFR</sequence>
<dbReference type="Pfam" id="PF19040">
    <property type="entry name" value="SGNH"/>
    <property type="match status" value="1"/>
</dbReference>
<dbReference type="KEGG" id="flh:EJ997_03170"/>
<feature type="transmembrane region" description="Helical" evidence="1">
    <location>
        <begin position="338"/>
        <end position="363"/>
    </location>
</feature>
<gene>
    <name evidence="4" type="ORF">EJ997_03170</name>
</gene>
<feature type="transmembrane region" description="Helical" evidence="1">
    <location>
        <begin position="162"/>
        <end position="180"/>
    </location>
</feature>
<dbReference type="GO" id="GO:0016020">
    <property type="term" value="C:membrane"/>
    <property type="evidence" value="ECO:0007669"/>
    <property type="project" value="TreeGrafter"/>
</dbReference>
<dbReference type="PANTHER" id="PTHR23028:SF53">
    <property type="entry name" value="ACYL_TRANSF_3 DOMAIN-CONTAINING PROTEIN"/>
    <property type="match status" value="1"/>
</dbReference>
<keyword evidence="4" id="KW-0808">Transferase</keyword>
<evidence type="ECO:0000259" key="2">
    <source>
        <dbReference type="Pfam" id="PF01757"/>
    </source>
</evidence>